<keyword evidence="2" id="KW-1185">Reference proteome</keyword>
<organism evidence="1 2">
    <name type="scientific">Irpex rosettiformis</name>
    <dbReference type="NCBI Taxonomy" id="378272"/>
    <lineage>
        <taxon>Eukaryota</taxon>
        <taxon>Fungi</taxon>
        <taxon>Dikarya</taxon>
        <taxon>Basidiomycota</taxon>
        <taxon>Agaricomycotina</taxon>
        <taxon>Agaricomycetes</taxon>
        <taxon>Polyporales</taxon>
        <taxon>Irpicaceae</taxon>
        <taxon>Irpex</taxon>
    </lineage>
</organism>
<proteinExistence type="predicted"/>
<name>A0ACB8U3C7_9APHY</name>
<reference evidence="1" key="1">
    <citation type="journal article" date="2021" name="Environ. Microbiol.">
        <title>Gene family expansions and transcriptome signatures uncover fungal adaptations to wood decay.</title>
        <authorList>
            <person name="Hage H."/>
            <person name="Miyauchi S."/>
            <person name="Viragh M."/>
            <person name="Drula E."/>
            <person name="Min B."/>
            <person name="Chaduli D."/>
            <person name="Navarro D."/>
            <person name="Favel A."/>
            <person name="Norest M."/>
            <person name="Lesage-Meessen L."/>
            <person name="Balint B."/>
            <person name="Merenyi Z."/>
            <person name="de Eugenio L."/>
            <person name="Morin E."/>
            <person name="Martinez A.T."/>
            <person name="Baldrian P."/>
            <person name="Stursova M."/>
            <person name="Martinez M.J."/>
            <person name="Novotny C."/>
            <person name="Magnuson J.K."/>
            <person name="Spatafora J.W."/>
            <person name="Maurice S."/>
            <person name="Pangilinan J."/>
            <person name="Andreopoulos W."/>
            <person name="LaButti K."/>
            <person name="Hundley H."/>
            <person name="Na H."/>
            <person name="Kuo A."/>
            <person name="Barry K."/>
            <person name="Lipzen A."/>
            <person name="Henrissat B."/>
            <person name="Riley R."/>
            <person name="Ahrendt S."/>
            <person name="Nagy L.G."/>
            <person name="Grigoriev I.V."/>
            <person name="Martin F."/>
            <person name="Rosso M.N."/>
        </authorList>
    </citation>
    <scope>NUCLEOTIDE SEQUENCE</scope>
    <source>
        <strain evidence="1">CBS 384.51</strain>
    </source>
</reference>
<protein>
    <submittedName>
        <fullName evidence="1">Uncharacterized protein</fullName>
    </submittedName>
</protein>
<dbReference type="EMBL" id="MU274913">
    <property type="protein sequence ID" value="KAI0088649.1"/>
    <property type="molecule type" value="Genomic_DNA"/>
</dbReference>
<dbReference type="Proteomes" id="UP001055072">
    <property type="component" value="Unassembled WGS sequence"/>
</dbReference>
<evidence type="ECO:0000313" key="2">
    <source>
        <dbReference type="Proteomes" id="UP001055072"/>
    </source>
</evidence>
<sequence>MTTNLDPPHPLLTEPVIYVINPPKQVQWKHLKATFSVCGPATTTGKNAILGSGNRKKWTIRFHCMLHAEMALATLRGAPISDVDPPCTMVLSHSPTGESALPDPSSRIFPQYLKADPEFFQDSKITLQLLFKWFRTAGPIVSIRTDVGVGKEEHRIVIEYWKEEHARLAHTKRNDLHKQLRKRSAFYLRTYDPYSLHCSGFGPGFSHQKLMSLFSQYGKIVSATLNNAGKANAYWLVTLSSRFHANAALRELNGKVVGIGRLIVRYDEPDAQHIFHPSSASDIPTRGDANGTTGSGADWTHHPRLPSRAFSMAILQNRKVGKETFLDKRMMAKPSLPPERPLQGRPLRRRSNNSRIFNVAETKLTVPTSRRRRISKPPGLTGTS</sequence>
<evidence type="ECO:0000313" key="1">
    <source>
        <dbReference type="EMBL" id="KAI0088649.1"/>
    </source>
</evidence>
<comment type="caution">
    <text evidence="1">The sequence shown here is derived from an EMBL/GenBank/DDBJ whole genome shotgun (WGS) entry which is preliminary data.</text>
</comment>
<gene>
    <name evidence="1" type="ORF">BDY19DRAFT_178352</name>
</gene>
<accession>A0ACB8U3C7</accession>